<protein>
    <submittedName>
        <fullName evidence="2">Nucleotidyltransferase domain protein</fullName>
    </submittedName>
</protein>
<dbReference type="InterPro" id="IPR052930">
    <property type="entry name" value="TA_antitoxin_MntA"/>
</dbReference>
<dbReference type="EMBL" id="FWPT01000007">
    <property type="protein sequence ID" value="SMA49374.1"/>
    <property type="molecule type" value="Genomic_DNA"/>
</dbReference>
<dbReference type="PANTHER" id="PTHR43852:SF2">
    <property type="entry name" value="PROTEIN ADENYLYLTRANSFERASE MNTA"/>
    <property type="match status" value="1"/>
</dbReference>
<accession>A0A1X7AMX1</accession>
<gene>
    <name evidence="2" type="ORF">EHSB41UT_03218</name>
</gene>
<name>A0A1X7AMX1_9GAMM</name>
<dbReference type="Gene3D" id="3.30.460.10">
    <property type="entry name" value="Beta Polymerase, domain 2"/>
    <property type="match status" value="1"/>
</dbReference>
<reference evidence="2 3" key="1">
    <citation type="submission" date="2017-03" db="EMBL/GenBank/DDBJ databases">
        <authorList>
            <person name="Afonso C.L."/>
            <person name="Miller P.J."/>
            <person name="Scott M.A."/>
            <person name="Spackman E."/>
            <person name="Goraichik I."/>
            <person name="Dimitrov K.M."/>
            <person name="Suarez D.L."/>
            <person name="Swayne D.E."/>
        </authorList>
    </citation>
    <scope>NUCLEOTIDE SEQUENCE [LARGE SCALE GENOMIC DNA]</scope>
    <source>
        <strain evidence="2">SB41UT1</strain>
    </source>
</reference>
<dbReference type="OrthoDB" id="9803106at2"/>
<sequence>MDNQEALTIVVSKIQSHFGAQLQGVLLYGSRAKGNSRPGSDYDIAILCDQNIPASECWRLAQDIAATLNQDVDLIDLWQATTVLRKEVVVYGVWLYQRDRVQCEEFVTHTLSQYQNLNVERRDLLAAIENDIRNSTKGNNADG</sequence>
<dbReference type="AlphaFoldDB" id="A0A1X7AMX1"/>
<dbReference type="RefSeq" id="WP_087111683.1">
    <property type="nucleotide sequence ID" value="NZ_CBCSCN010000007.1"/>
</dbReference>
<dbReference type="Pfam" id="PF18765">
    <property type="entry name" value="Polbeta"/>
    <property type="match status" value="1"/>
</dbReference>
<evidence type="ECO:0000313" key="2">
    <source>
        <dbReference type="EMBL" id="SMA49374.1"/>
    </source>
</evidence>
<dbReference type="InterPro" id="IPR041633">
    <property type="entry name" value="Polbeta"/>
</dbReference>
<dbReference type="InterPro" id="IPR043519">
    <property type="entry name" value="NT_sf"/>
</dbReference>
<evidence type="ECO:0000259" key="1">
    <source>
        <dbReference type="Pfam" id="PF18765"/>
    </source>
</evidence>
<dbReference type="NCBIfam" id="NF047752">
    <property type="entry name" value="MntA_antitoxin"/>
    <property type="match status" value="1"/>
</dbReference>
<proteinExistence type="predicted"/>
<feature type="domain" description="Polymerase beta nucleotidyltransferase" evidence="1">
    <location>
        <begin position="22"/>
        <end position="100"/>
    </location>
</feature>
<dbReference type="GO" id="GO:0016740">
    <property type="term" value="F:transferase activity"/>
    <property type="evidence" value="ECO:0007669"/>
    <property type="project" value="UniProtKB-KW"/>
</dbReference>
<keyword evidence="3" id="KW-1185">Reference proteome</keyword>
<dbReference type="Proteomes" id="UP000196573">
    <property type="component" value="Unassembled WGS sequence"/>
</dbReference>
<organism evidence="2 3">
    <name type="scientific">Parendozoicomonas haliclonae</name>
    <dbReference type="NCBI Taxonomy" id="1960125"/>
    <lineage>
        <taxon>Bacteria</taxon>
        <taxon>Pseudomonadati</taxon>
        <taxon>Pseudomonadota</taxon>
        <taxon>Gammaproteobacteria</taxon>
        <taxon>Oceanospirillales</taxon>
        <taxon>Endozoicomonadaceae</taxon>
        <taxon>Parendozoicomonas</taxon>
    </lineage>
</organism>
<dbReference type="SUPFAM" id="SSF81301">
    <property type="entry name" value="Nucleotidyltransferase"/>
    <property type="match status" value="1"/>
</dbReference>
<evidence type="ECO:0000313" key="3">
    <source>
        <dbReference type="Proteomes" id="UP000196573"/>
    </source>
</evidence>
<keyword evidence="2" id="KW-0808">Transferase</keyword>
<dbReference type="PANTHER" id="PTHR43852">
    <property type="entry name" value="NUCLEOTIDYLTRANSFERASE"/>
    <property type="match status" value="1"/>
</dbReference>
<dbReference type="CDD" id="cd05403">
    <property type="entry name" value="NT_KNTase_like"/>
    <property type="match status" value="1"/>
</dbReference>